<feature type="compositionally biased region" description="Pro residues" evidence="1">
    <location>
        <begin position="171"/>
        <end position="180"/>
    </location>
</feature>
<reference evidence="2 3" key="1">
    <citation type="submission" date="2020-05" db="EMBL/GenBank/DDBJ databases">
        <authorList>
            <person name="Li K."/>
        </authorList>
    </citation>
    <scope>NUCLEOTIDE SEQUENCE [LARGE SCALE GENOMIC DNA]</scope>
    <source>
        <strain evidence="3">jing01</strain>
    </source>
</reference>
<evidence type="ECO:0000313" key="3">
    <source>
        <dbReference type="Proteomes" id="UP000502641"/>
    </source>
</evidence>
<feature type="compositionally biased region" description="Basic residues" evidence="1">
    <location>
        <begin position="106"/>
        <end position="115"/>
    </location>
</feature>
<sequence>MRYATVAAGPSDRLWEAVAAGVAEGAPPLSVLAPVQEGAGAERAAGRTTVAQEHAATAIDERAVAPHPHPVPTRHAPRPGRVTVGRVGAGWHAVPARLAADVLRPRARRVGHPRARTPTPHPVAHPHRTDAVPLPGSPPTGLTAPLFADGPGSSTASPPRTADAPEARHPPAAPRIPPRRAPAARGGAVVPDRTPRPVPGPRIEA</sequence>
<organism evidence="2 3">
    <name type="scientific">Streptomyces argyrophylli</name>
    <dbReference type="NCBI Taxonomy" id="2726118"/>
    <lineage>
        <taxon>Bacteria</taxon>
        <taxon>Bacillati</taxon>
        <taxon>Actinomycetota</taxon>
        <taxon>Actinomycetes</taxon>
        <taxon>Kitasatosporales</taxon>
        <taxon>Streptomycetaceae</taxon>
        <taxon>Streptomyces</taxon>
    </lineage>
</organism>
<dbReference type="Proteomes" id="UP000502641">
    <property type="component" value="Chromosome"/>
</dbReference>
<dbReference type="EMBL" id="CP053189">
    <property type="protein sequence ID" value="QJS08209.1"/>
    <property type="molecule type" value="Genomic_DNA"/>
</dbReference>
<keyword evidence="3" id="KW-1185">Reference proteome</keyword>
<feature type="compositionally biased region" description="Pro residues" evidence="1">
    <location>
        <begin position="196"/>
        <end position="205"/>
    </location>
</feature>
<accession>A0A6M4PCU4</accession>
<proteinExistence type="predicted"/>
<evidence type="ECO:0000313" key="2">
    <source>
        <dbReference type="EMBL" id="QJS08209.1"/>
    </source>
</evidence>
<name>A0A6M4PCU4_9ACTN</name>
<protein>
    <submittedName>
        <fullName evidence="2">Uncharacterized protein</fullName>
    </submittedName>
</protein>
<gene>
    <name evidence="2" type="ORF">HKX69_00515</name>
</gene>
<dbReference type="KEGG" id="sarg:HKX69_00515"/>
<dbReference type="AlphaFoldDB" id="A0A6M4PCU4"/>
<feature type="region of interest" description="Disordered" evidence="1">
    <location>
        <begin position="106"/>
        <end position="205"/>
    </location>
</feature>
<dbReference type="RefSeq" id="WP_171150104.1">
    <property type="nucleotide sequence ID" value="NZ_CP053189.1"/>
</dbReference>
<evidence type="ECO:0000256" key="1">
    <source>
        <dbReference type="SAM" id="MobiDB-lite"/>
    </source>
</evidence>